<name>A0ABX4H0V0_9BACI</name>
<keyword evidence="3" id="KW-1185">Reference proteome</keyword>
<dbReference type="NCBIfam" id="NF005385">
    <property type="entry name" value="PRK06930.1"/>
    <property type="match status" value="1"/>
</dbReference>
<dbReference type="InterPro" id="IPR013324">
    <property type="entry name" value="RNA_pol_sigma_r3/r4-like"/>
</dbReference>
<organism evidence="2 3">
    <name type="scientific">Terribacillus saccharophilus</name>
    <dbReference type="NCBI Taxonomy" id="361277"/>
    <lineage>
        <taxon>Bacteria</taxon>
        <taxon>Bacillati</taxon>
        <taxon>Bacillota</taxon>
        <taxon>Bacilli</taxon>
        <taxon>Bacillales</taxon>
        <taxon>Bacillaceae</taxon>
        <taxon>Terribacillus</taxon>
    </lineage>
</organism>
<evidence type="ECO:0000259" key="1">
    <source>
        <dbReference type="Pfam" id="PF08281"/>
    </source>
</evidence>
<gene>
    <name evidence="2" type="ORF">CHH48_05645</name>
</gene>
<dbReference type="Proteomes" id="UP000216852">
    <property type="component" value="Unassembled WGS sequence"/>
</dbReference>
<dbReference type="Pfam" id="PF08281">
    <property type="entry name" value="Sigma70_r4_2"/>
    <property type="match status" value="1"/>
</dbReference>
<accession>A0ABX4H0V0</accession>
<dbReference type="EMBL" id="NPBJ01000010">
    <property type="protein sequence ID" value="PAE00763.1"/>
    <property type="molecule type" value="Genomic_DNA"/>
</dbReference>
<dbReference type="InterPro" id="IPR013249">
    <property type="entry name" value="RNA_pol_sigma70_r4_t2"/>
</dbReference>
<dbReference type="Gene3D" id="1.10.10.10">
    <property type="entry name" value="Winged helix-like DNA-binding domain superfamily/Winged helix DNA-binding domain"/>
    <property type="match status" value="1"/>
</dbReference>
<dbReference type="SUPFAM" id="SSF88659">
    <property type="entry name" value="Sigma3 and sigma4 domains of RNA polymerase sigma factors"/>
    <property type="match status" value="1"/>
</dbReference>
<reference evidence="2 3" key="1">
    <citation type="submission" date="2017-07" db="EMBL/GenBank/DDBJ databases">
        <title>Isolation and whole genome analysis of endospore-forming bacteria from heroin.</title>
        <authorList>
            <person name="Kalinowski J."/>
            <person name="Ahrens B."/>
            <person name="Al-Dilaimi A."/>
            <person name="Winkler A."/>
            <person name="Wibberg D."/>
            <person name="Schleenbecker U."/>
            <person name="Ruckert C."/>
            <person name="Wolfel R."/>
            <person name="Grass G."/>
        </authorList>
    </citation>
    <scope>NUCLEOTIDE SEQUENCE [LARGE SCALE GENOMIC DNA]</scope>
    <source>
        <strain evidence="2 3">7517-1</strain>
    </source>
</reference>
<dbReference type="NCBIfam" id="TIGR02937">
    <property type="entry name" value="sigma70-ECF"/>
    <property type="match status" value="1"/>
</dbReference>
<evidence type="ECO:0000313" key="3">
    <source>
        <dbReference type="Proteomes" id="UP000216852"/>
    </source>
</evidence>
<comment type="caution">
    <text evidence="2">The sequence shown here is derived from an EMBL/GenBank/DDBJ whole genome shotgun (WGS) entry which is preliminary data.</text>
</comment>
<dbReference type="InterPro" id="IPR036388">
    <property type="entry name" value="WH-like_DNA-bd_sf"/>
</dbReference>
<dbReference type="CDD" id="cd06171">
    <property type="entry name" value="Sigma70_r4"/>
    <property type="match status" value="1"/>
</dbReference>
<dbReference type="InterPro" id="IPR014284">
    <property type="entry name" value="RNA_pol_sigma-70_dom"/>
</dbReference>
<proteinExistence type="predicted"/>
<protein>
    <submittedName>
        <fullName evidence="2">Fis family transcriptional regulator</fullName>
    </submittedName>
</protein>
<sequence>MKDLIDEYKFALKQLKHQKEQCSLEERNIYSGMQSDLEYALEWMQKCRMPGNRRGVERLAAYQREKPFDPILMQKYTRSLTDDDEKANENIITSWDKERISHALSSLTNKEREVYLMKRGEMLSFSDIASLLGLSKSTVQKMVERAENKIKINKEIIIKAI</sequence>
<evidence type="ECO:0000313" key="2">
    <source>
        <dbReference type="EMBL" id="PAE00763.1"/>
    </source>
</evidence>
<feature type="domain" description="RNA polymerase sigma factor 70 region 4 type 2" evidence="1">
    <location>
        <begin position="98"/>
        <end position="149"/>
    </location>
</feature>